<sequence length="290" mass="32891">MRSILGTPSSEHFVNIEKKRMYLLRQELYSPDVSECVTEKIKCDLSGVTVELLLLSKYSETDAGLIHAQTLQLLKFCLRTYFTLKGSIYEQVKGTPISSPIFGLIAEVVLQQHRSKFRAWYVDDTFVVIERDKVHTLKERLNSVNSGIQFTTEVEENTELAFLDVLLCHNDCDDRFQMLASDSVRKNLSEAVGRLLAPLEVEIAHGTDATIRHLIMKPKDPQPRQETTGVATGCNAVADKATTSEKLEDLSRRKMPNTQQQCGDMISIRKLRLIRRGPDAHSHLMRPKFS</sequence>
<protein>
    <recommendedName>
        <fullName evidence="3">Reverse transcriptase domain-containing protein</fullName>
    </recommendedName>
</protein>
<keyword evidence="2" id="KW-1185">Reference proteome</keyword>
<name>A0A3P6RF90_DIBLA</name>
<dbReference type="PANTHER" id="PTHR21301">
    <property type="entry name" value="REVERSE TRANSCRIPTASE"/>
    <property type="match status" value="1"/>
</dbReference>
<reference evidence="1 2" key="1">
    <citation type="submission" date="2018-11" db="EMBL/GenBank/DDBJ databases">
        <authorList>
            <consortium name="Pathogen Informatics"/>
        </authorList>
    </citation>
    <scope>NUCLEOTIDE SEQUENCE [LARGE SCALE GENOMIC DNA]</scope>
</reference>
<evidence type="ECO:0008006" key="3">
    <source>
        <dbReference type="Google" id="ProtNLM"/>
    </source>
</evidence>
<dbReference type="EMBL" id="UYRU01016846">
    <property type="protein sequence ID" value="VDK52365.1"/>
    <property type="molecule type" value="Genomic_DNA"/>
</dbReference>
<dbReference type="PANTHER" id="PTHR21301:SF10">
    <property type="entry name" value="REVERSE TRANSCRIPTASE DOMAIN-CONTAINING PROTEIN"/>
    <property type="match status" value="1"/>
</dbReference>
<dbReference type="OrthoDB" id="6513546at2759"/>
<dbReference type="AlphaFoldDB" id="A0A3P6RF90"/>
<accession>A0A3P6RF90</accession>
<evidence type="ECO:0000313" key="1">
    <source>
        <dbReference type="EMBL" id="VDK52365.1"/>
    </source>
</evidence>
<organism evidence="1 2">
    <name type="scientific">Dibothriocephalus latus</name>
    <name type="common">Fish tapeworm</name>
    <name type="synonym">Diphyllobothrium latum</name>
    <dbReference type="NCBI Taxonomy" id="60516"/>
    <lineage>
        <taxon>Eukaryota</taxon>
        <taxon>Metazoa</taxon>
        <taxon>Spiralia</taxon>
        <taxon>Lophotrochozoa</taxon>
        <taxon>Platyhelminthes</taxon>
        <taxon>Cestoda</taxon>
        <taxon>Eucestoda</taxon>
        <taxon>Diphyllobothriidea</taxon>
        <taxon>Diphyllobothriidae</taxon>
        <taxon>Dibothriocephalus</taxon>
    </lineage>
</organism>
<proteinExistence type="predicted"/>
<dbReference type="Proteomes" id="UP000281553">
    <property type="component" value="Unassembled WGS sequence"/>
</dbReference>
<evidence type="ECO:0000313" key="2">
    <source>
        <dbReference type="Proteomes" id="UP000281553"/>
    </source>
</evidence>
<gene>
    <name evidence="1" type="ORF">DILT_LOCUS1902</name>
</gene>